<evidence type="ECO:0000259" key="2">
    <source>
        <dbReference type="PROSITE" id="PS51061"/>
    </source>
</evidence>
<evidence type="ECO:0000313" key="4">
    <source>
        <dbReference type="Proteomes" id="UP000515663"/>
    </source>
</evidence>
<name>A0A7D7QPR6_9ACTN</name>
<evidence type="ECO:0000313" key="3">
    <source>
        <dbReference type="EMBL" id="QMT01646.1"/>
    </source>
</evidence>
<dbReference type="CDD" id="cd02414">
    <property type="entry name" value="KH-II_Jag"/>
    <property type="match status" value="1"/>
</dbReference>
<dbReference type="EMBL" id="CP059491">
    <property type="protein sequence ID" value="QMT01646.1"/>
    <property type="molecule type" value="Genomic_DNA"/>
</dbReference>
<protein>
    <submittedName>
        <fullName evidence="3">KH domain-containing protein</fullName>
    </submittedName>
</protein>
<keyword evidence="4" id="KW-1185">Reference proteome</keyword>
<evidence type="ECO:0000256" key="1">
    <source>
        <dbReference type="SAM" id="MobiDB-lite"/>
    </source>
</evidence>
<feature type="region of interest" description="Disordered" evidence="1">
    <location>
        <begin position="1"/>
        <end position="92"/>
    </location>
</feature>
<reference evidence="4" key="1">
    <citation type="submission" date="2020-07" db="EMBL/GenBank/DDBJ databases">
        <title>novel species isolated from the respiratory tract of Marmot.</title>
        <authorList>
            <person name="Zhang G."/>
        </authorList>
    </citation>
    <scope>NUCLEOTIDE SEQUENCE [LARGE SCALE GENOMIC DNA]</scope>
    <source>
        <strain evidence="4">686</strain>
    </source>
</reference>
<dbReference type="InterPro" id="IPR038008">
    <property type="entry name" value="Jag_KH"/>
</dbReference>
<dbReference type="InterPro" id="IPR001374">
    <property type="entry name" value="R3H_dom"/>
</dbReference>
<feature type="compositionally biased region" description="Polar residues" evidence="1">
    <location>
        <begin position="1"/>
        <end position="12"/>
    </location>
</feature>
<dbReference type="InterPro" id="IPR039247">
    <property type="entry name" value="KhpB"/>
</dbReference>
<sequence>MTAETATQTGTESEVPAEAAAETQPETATEAAEGTDATGVENPVAGADADADDSVEDASDDQEDDAEDDAEDEDDDADAEDEDADDEDDEDRLVEEGEIAGDYLEQLLDVLDFDGDIDLDVDGDRAIVSIDGGDDLTKLVGRKGEILDALQELTRLAVQQATGERSRLMLDIARWRADRRDRLARLGREVAERVLSSGEREALDPMTPFERKIVHDAVAGVDGVVSESEGVEPKRRVVVLPG</sequence>
<dbReference type="PANTHER" id="PTHR35800">
    <property type="entry name" value="PROTEIN JAG"/>
    <property type="match status" value="1"/>
</dbReference>
<dbReference type="AlphaFoldDB" id="A0A7D7QPR6"/>
<dbReference type="GO" id="GO:0003723">
    <property type="term" value="F:RNA binding"/>
    <property type="evidence" value="ECO:0007669"/>
    <property type="project" value="InterPro"/>
</dbReference>
<dbReference type="PANTHER" id="PTHR35800:SF1">
    <property type="entry name" value="RNA-BINDING PROTEIN KHPB"/>
    <property type="match status" value="1"/>
</dbReference>
<dbReference type="RefSeq" id="WP_188330601.1">
    <property type="nucleotide sequence ID" value="NZ_CP059491.1"/>
</dbReference>
<dbReference type="InterPro" id="IPR015946">
    <property type="entry name" value="KH_dom-like_a/b"/>
</dbReference>
<dbReference type="SMART" id="SM00393">
    <property type="entry name" value="R3H"/>
    <property type="match status" value="1"/>
</dbReference>
<organism evidence="3 4">
    <name type="scientific">Gordonia jinghuaiqii</name>
    <dbReference type="NCBI Taxonomy" id="2758710"/>
    <lineage>
        <taxon>Bacteria</taxon>
        <taxon>Bacillati</taxon>
        <taxon>Actinomycetota</taxon>
        <taxon>Actinomycetes</taxon>
        <taxon>Mycobacteriales</taxon>
        <taxon>Gordoniaceae</taxon>
        <taxon>Gordonia</taxon>
    </lineage>
</organism>
<proteinExistence type="predicted"/>
<dbReference type="Pfam" id="PF01424">
    <property type="entry name" value="R3H"/>
    <property type="match status" value="1"/>
</dbReference>
<feature type="compositionally biased region" description="Acidic residues" evidence="1">
    <location>
        <begin position="49"/>
        <end position="92"/>
    </location>
</feature>
<dbReference type="Proteomes" id="UP000515663">
    <property type="component" value="Chromosome"/>
</dbReference>
<dbReference type="CDD" id="cd02644">
    <property type="entry name" value="R3H_jag"/>
    <property type="match status" value="1"/>
</dbReference>
<accession>A0A7D7QPR6</accession>
<feature type="domain" description="R3H" evidence="2">
    <location>
        <begin position="177"/>
        <end position="242"/>
    </location>
</feature>
<dbReference type="PROSITE" id="PS51061">
    <property type="entry name" value="R3H"/>
    <property type="match status" value="1"/>
</dbReference>
<feature type="compositionally biased region" description="Low complexity" evidence="1">
    <location>
        <begin position="14"/>
        <end position="41"/>
    </location>
</feature>
<gene>
    <name evidence="3" type="ORF">H1R19_23065</name>
</gene>
<dbReference type="KEGG" id="gji:H1R19_23065"/>
<dbReference type="Gene3D" id="3.30.1370.50">
    <property type="entry name" value="R3H-like domain"/>
    <property type="match status" value="1"/>
</dbReference>
<dbReference type="InterPro" id="IPR034079">
    <property type="entry name" value="R3H_KhpB"/>
</dbReference>
<dbReference type="Gene3D" id="3.30.300.20">
    <property type="match status" value="1"/>
</dbReference>
<dbReference type="InterPro" id="IPR036867">
    <property type="entry name" value="R3H_dom_sf"/>
</dbReference>
<dbReference type="SUPFAM" id="SSF82708">
    <property type="entry name" value="R3H domain"/>
    <property type="match status" value="1"/>
</dbReference>